<feature type="coiled-coil region" evidence="4">
    <location>
        <begin position="458"/>
        <end position="517"/>
    </location>
</feature>
<evidence type="ECO:0000256" key="5">
    <source>
        <dbReference type="SAM" id="MobiDB-lite"/>
    </source>
</evidence>
<evidence type="ECO:0000256" key="2">
    <source>
        <dbReference type="ARBA" id="ARBA00023034"/>
    </source>
</evidence>
<sequence>MFKKEVSERDERISLLSQKLSQSQSGDSSPTTTKASEESNARIQLLQEKLVKAVAYIKRLNEENGSLTAAVAQLKQTQTDPNLANTQQIESQQSHSLETSAEFVKLESELEQLRDQLKQRELELSQTQSECDRLRTEQEEIQKHATILQNEHSLILETVQQQSKQDKVKLDELHASLATSLTQNEQLQTQITTLSDEKNASIVEKNEAHTAIVTELTERLKVSADHESALTMRINELETQNTRFVESADKIKQQIQAEYQQKILTMQQELDKLHMDMDQHTCFTHENTHKTDSYHPSTADSHAPLIAAGSNQTDVNFIKTKLSETIKLHERQTQQWEEELADLSADLNAAQSTCASLEKELADANAKLGQTKLSKNSPSDLSDETHASISSPVLATAHTDATKADYVDEWNDDNAWEESAVTSTHDIDPSNKISTAMQHTDHGIDSSKNHTSTYQNNLDALQLELQTTIETRDRLQTMVDEYQSSKVLPDLLNKEQLDTLRVERDQLAEQLEVVNARCAVLERGMLVCQDKFSTETESLKRAHEQDLSESHQCQFELEQKVSDLQSQLNIVCEKLDTATIQIEKMNQQRDQQDLEQDKMTELQSMKSMHSNEVDQLKSQISDLHIQLESLAKSSKLREDEISGKLATVKVMAAEKIKRLLADNQRILSMASASSNGDSSNSNTTTLSSTTNDATALATLQRDYTESQAQVQAHLTELTSIKNQFDLEKHRVSELIASLRHMEELVDSDKKQIDSLHATIADLQRSLEEINLRHQTQTETTAAAAATRESQLRISLDEALFELSSQAASLSVNAELETQIEALRAQVASLESTIQSQDLMTKELESQKLALVAELESALEQAHALHQEEMLNLAESHRAQLDSQQQQLLVEQEKNDTVSSMTSIISELQASIVTKDNELHEQVTHIALLTEQLHLLQSQTESIRHEYEELKATQSIPVETVDLSWVDEIIRVLQTLAALQIEHDKTLNCRIALTDAGVPLHLVESVVLLQQYIAELHHVISFKNQAIEDHERQSKQDHSELQQSIIKYKSQADELSRQIEPVQAMLVQQQTLTQELSDENQQLLGERTLLMDKLTSMKNTIGLKLQTEMAENSRLRDELALAKEQSVALQIELTNITESVHATETDSAVFSQDTIRLQSELADAQHSVDSLQAELDRLRQFLVELEDSQTQEALAMQSTNHEYKLQIESLEKEREYWSQTADESLSARHQAELISSSAKEELALMMQQVETLKSKVEQEQLSQANLQRVLEQFEASKDNEIAMAVDAVNRKLVDMTTSLELFKERANTAETQLAEIRGRIDTGANVEQDLQEKNALVGKLRRDLVQVQTHLAEAMRRIRSGNAEESVDRKLVANLLVSFLSAPRGDSKRFEILELISNILRFSNDEKFKVGLVRTYAGATDSISSVRGDSSSSTTESFMDMWIGFLVNESNTKQRPSDVSNSQETDISPLVRSALSPRVSISTDHERQGSGFGNSSTSVVNPTSPLTPTGGMHSSASGASSGSVLPPPAPQSMFSSIFGSRK</sequence>
<accession>A0A177WNK7</accession>
<evidence type="ECO:0000313" key="7">
    <source>
        <dbReference type="EMBL" id="OAJ41699.1"/>
    </source>
</evidence>
<dbReference type="PANTHER" id="PTHR18921:SF2">
    <property type="entry name" value="THYROID RECEPTOR-INTERACTING PROTEIN 11"/>
    <property type="match status" value="1"/>
</dbReference>
<dbReference type="PANTHER" id="PTHR18921">
    <property type="entry name" value="MYOSIN HEAVY CHAIN - RELATED"/>
    <property type="match status" value="1"/>
</dbReference>
<evidence type="ECO:0000259" key="6">
    <source>
        <dbReference type="PROSITE" id="PS50913"/>
    </source>
</evidence>
<gene>
    <name evidence="7" type="ORF">BDEG_25259</name>
</gene>
<dbReference type="GO" id="GO:0007030">
    <property type="term" value="P:Golgi organization"/>
    <property type="evidence" value="ECO:0007669"/>
    <property type="project" value="TreeGrafter"/>
</dbReference>
<proteinExistence type="predicted"/>
<organism evidence="7 8">
    <name type="scientific">Batrachochytrium dendrobatidis (strain JEL423)</name>
    <dbReference type="NCBI Taxonomy" id="403673"/>
    <lineage>
        <taxon>Eukaryota</taxon>
        <taxon>Fungi</taxon>
        <taxon>Fungi incertae sedis</taxon>
        <taxon>Chytridiomycota</taxon>
        <taxon>Chytridiomycota incertae sedis</taxon>
        <taxon>Chytridiomycetes</taxon>
        <taxon>Rhizophydiales</taxon>
        <taxon>Rhizophydiales incertae sedis</taxon>
        <taxon>Batrachochytrium</taxon>
    </lineage>
</organism>
<dbReference type="Proteomes" id="UP000077115">
    <property type="component" value="Unassembled WGS sequence"/>
</dbReference>
<feature type="compositionally biased region" description="Polar residues" evidence="5">
    <location>
        <begin position="1531"/>
        <end position="1541"/>
    </location>
</feature>
<evidence type="ECO:0000313" key="8">
    <source>
        <dbReference type="Proteomes" id="UP000077115"/>
    </source>
</evidence>
<dbReference type="PROSITE" id="PS50913">
    <property type="entry name" value="GRIP"/>
    <property type="match status" value="1"/>
</dbReference>
<evidence type="ECO:0000256" key="1">
    <source>
        <dbReference type="ARBA" id="ARBA00004555"/>
    </source>
</evidence>
<dbReference type="GO" id="GO:0031267">
    <property type="term" value="F:small GTPase binding"/>
    <property type="evidence" value="ECO:0007669"/>
    <property type="project" value="TreeGrafter"/>
</dbReference>
<comment type="subcellular location">
    <subcellularLocation>
        <location evidence="1">Golgi apparatus</location>
    </subcellularLocation>
</comment>
<feature type="coiled-coil region" evidence="4">
    <location>
        <begin position="319"/>
        <end position="374"/>
    </location>
</feature>
<dbReference type="GO" id="GO:0005794">
    <property type="term" value="C:Golgi apparatus"/>
    <property type="evidence" value="ECO:0007669"/>
    <property type="project" value="UniProtKB-SubCell"/>
</dbReference>
<dbReference type="OrthoDB" id="425925at2759"/>
<evidence type="ECO:0000256" key="3">
    <source>
        <dbReference type="ARBA" id="ARBA00023054"/>
    </source>
</evidence>
<feature type="coiled-coil region" evidence="4">
    <location>
        <begin position="812"/>
        <end position="893"/>
    </location>
</feature>
<feature type="compositionally biased region" description="Low complexity" evidence="5">
    <location>
        <begin position="14"/>
        <end position="29"/>
    </location>
</feature>
<feature type="compositionally biased region" description="Basic and acidic residues" evidence="5">
    <location>
        <begin position="1"/>
        <end position="13"/>
    </location>
</feature>
<dbReference type="Pfam" id="PF10375">
    <property type="entry name" value="GRAB"/>
    <property type="match status" value="1"/>
</dbReference>
<feature type="region of interest" description="Disordered" evidence="5">
    <location>
        <begin position="1452"/>
        <end position="1541"/>
    </location>
</feature>
<feature type="compositionally biased region" description="Polar residues" evidence="5">
    <location>
        <begin position="1492"/>
        <end position="1506"/>
    </location>
</feature>
<reference evidence="7 8" key="1">
    <citation type="submission" date="2006-10" db="EMBL/GenBank/DDBJ databases">
        <title>The Genome Sequence of Batrachochytrium dendrobatidis JEL423.</title>
        <authorList>
            <consortium name="The Broad Institute Genome Sequencing Platform"/>
            <person name="Birren B."/>
            <person name="Lander E."/>
            <person name="Galagan J."/>
            <person name="Cuomo C."/>
            <person name="Devon K."/>
            <person name="Jaffe D."/>
            <person name="Butler J."/>
            <person name="Alvarez P."/>
            <person name="Gnerre S."/>
            <person name="Grabherr M."/>
            <person name="Kleber M."/>
            <person name="Mauceli E."/>
            <person name="Brockman W."/>
            <person name="Young S."/>
            <person name="LaButti K."/>
            <person name="Sykes S."/>
            <person name="DeCaprio D."/>
            <person name="Crawford M."/>
            <person name="Koehrsen M."/>
            <person name="Engels R."/>
            <person name="Montgomery P."/>
            <person name="Pearson M."/>
            <person name="Howarth C."/>
            <person name="Larson L."/>
            <person name="White J."/>
            <person name="O'Leary S."/>
            <person name="Kodira C."/>
            <person name="Zeng Q."/>
            <person name="Yandava C."/>
            <person name="Alvarado L."/>
            <person name="Longcore J."/>
            <person name="James T."/>
        </authorList>
    </citation>
    <scope>NUCLEOTIDE SEQUENCE [LARGE SCALE GENOMIC DNA]</scope>
    <source>
        <strain evidence="7 8">JEL423</strain>
    </source>
</reference>
<feature type="coiled-coil region" evidence="4">
    <location>
        <begin position="1104"/>
        <end position="1258"/>
    </location>
</feature>
<feature type="coiled-coil region" evidence="4">
    <location>
        <begin position="752"/>
        <end position="779"/>
    </location>
</feature>
<feature type="compositionally biased region" description="Polar residues" evidence="5">
    <location>
        <begin position="1452"/>
        <end position="1465"/>
    </location>
</feature>
<feature type="coiled-coil region" evidence="4">
    <location>
        <begin position="575"/>
        <end position="633"/>
    </location>
</feature>
<keyword evidence="2" id="KW-0333">Golgi apparatus</keyword>
<dbReference type="InterPro" id="IPR019459">
    <property type="entry name" value="GRAB"/>
</dbReference>
<dbReference type="GO" id="GO:0006888">
    <property type="term" value="P:endoplasmic reticulum to Golgi vesicle-mediated transport"/>
    <property type="evidence" value="ECO:0007669"/>
    <property type="project" value="TreeGrafter"/>
</dbReference>
<dbReference type="STRING" id="403673.A0A177WNK7"/>
<protein>
    <recommendedName>
        <fullName evidence="6">GRIP domain-containing protein</fullName>
    </recommendedName>
</protein>
<dbReference type="InterPro" id="IPR000237">
    <property type="entry name" value="GRIP_dom"/>
</dbReference>
<evidence type="ECO:0000256" key="4">
    <source>
        <dbReference type="SAM" id="Coils"/>
    </source>
</evidence>
<name>A0A177WNK7_BATDL</name>
<feature type="domain" description="GRIP" evidence="6">
    <location>
        <begin position="1361"/>
        <end position="1412"/>
    </location>
</feature>
<reference evidence="7 8" key="2">
    <citation type="submission" date="2016-05" db="EMBL/GenBank/DDBJ databases">
        <title>Lineage-specific infection strategies underlie the spectrum of fungal disease in amphibians.</title>
        <authorList>
            <person name="Cuomo C.A."/>
            <person name="Farrer R.A."/>
            <person name="James T."/>
            <person name="Longcore J."/>
            <person name="Birren B."/>
        </authorList>
    </citation>
    <scope>NUCLEOTIDE SEQUENCE [LARGE SCALE GENOMIC DNA]</scope>
    <source>
        <strain evidence="7 8">JEL423</strain>
    </source>
</reference>
<dbReference type="EMBL" id="DS022306">
    <property type="protein sequence ID" value="OAJ41699.1"/>
    <property type="molecule type" value="Genomic_DNA"/>
</dbReference>
<feature type="region of interest" description="Disordered" evidence="5">
    <location>
        <begin position="1"/>
        <end position="40"/>
    </location>
</feature>
<dbReference type="VEuPathDB" id="FungiDB:BDEG_25259"/>
<keyword evidence="3 4" id="KW-0175">Coiled coil</keyword>
<feature type="coiled-coil region" evidence="4">
    <location>
        <begin position="43"/>
        <end position="151"/>
    </location>
</feature>
<feature type="compositionally biased region" description="Low complexity" evidence="5">
    <location>
        <begin position="1513"/>
        <end position="1522"/>
    </location>
</feature>